<feature type="domain" description="RlmI-like PUA" evidence="8">
    <location>
        <begin position="3"/>
        <end position="62"/>
    </location>
</feature>
<proteinExistence type="inferred from homology"/>
<dbReference type="InterPro" id="IPR015947">
    <property type="entry name" value="PUA-like_sf"/>
</dbReference>
<evidence type="ECO:0000256" key="3">
    <source>
        <dbReference type="ARBA" id="ARBA00022603"/>
    </source>
</evidence>
<gene>
    <name evidence="9" type="ORF">HYX28_05685</name>
</gene>
<organism evidence="9 10">
    <name type="scientific">Candidatus Korobacter versatilis</name>
    <dbReference type="NCBI Taxonomy" id="658062"/>
    <lineage>
        <taxon>Bacteria</taxon>
        <taxon>Pseudomonadati</taxon>
        <taxon>Acidobacteriota</taxon>
        <taxon>Terriglobia</taxon>
        <taxon>Terriglobales</taxon>
        <taxon>Candidatus Korobacteraceae</taxon>
        <taxon>Candidatus Korobacter</taxon>
    </lineage>
</organism>
<dbReference type="PANTHER" id="PTHR42873:SF1">
    <property type="entry name" value="S-ADENOSYLMETHIONINE-DEPENDENT METHYLTRANSFERASE DOMAIN-CONTAINING PROTEIN"/>
    <property type="match status" value="1"/>
</dbReference>
<dbReference type="Proteomes" id="UP000779809">
    <property type="component" value="Unassembled WGS sequence"/>
</dbReference>
<keyword evidence="5" id="KW-0949">S-adenosyl-L-methionine</keyword>
<comment type="caution">
    <text evidence="9">The sequence shown here is derived from an EMBL/GenBank/DDBJ whole genome shotgun (WGS) entry which is preliminary data.</text>
</comment>
<name>A0A932EPF5_9BACT</name>
<dbReference type="Gene3D" id="3.40.50.150">
    <property type="entry name" value="Vaccinia Virus protein VP39"/>
    <property type="match status" value="1"/>
</dbReference>
<comment type="similarity">
    <text evidence="6">Belongs to the methyltransferase superfamily. RlmI family.</text>
</comment>
<reference evidence="9" key="1">
    <citation type="submission" date="2020-07" db="EMBL/GenBank/DDBJ databases">
        <title>Huge and variable diversity of episymbiotic CPR bacteria and DPANN archaea in groundwater ecosystems.</title>
        <authorList>
            <person name="He C.Y."/>
            <person name="Keren R."/>
            <person name="Whittaker M."/>
            <person name="Farag I.F."/>
            <person name="Doudna J."/>
            <person name="Cate J.H.D."/>
            <person name="Banfield J.F."/>
        </authorList>
    </citation>
    <scope>NUCLEOTIDE SEQUENCE</scope>
    <source>
        <strain evidence="9">NC_groundwater_580_Pr5_B-0.1um_64_19</strain>
    </source>
</reference>
<evidence type="ECO:0000256" key="2">
    <source>
        <dbReference type="ARBA" id="ARBA00022490"/>
    </source>
</evidence>
<dbReference type="GO" id="GO:0003723">
    <property type="term" value="F:RNA binding"/>
    <property type="evidence" value="ECO:0007669"/>
    <property type="project" value="InterPro"/>
</dbReference>
<dbReference type="InterPro" id="IPR029063">
    <property type="entry name" value="SAM-dependent_MTases_sf"/>
</dbReference>
<sequence length="391" mass="42435">MVAVSARAAARLRDGHVWVYRSDVTDPGTASAGSLVTVKDHRGKPLGAALYSSSSQIALRMVANRPLASRAEWLTLLRQRVAAAVAYRKELVKDSDAYRVLFSEADLLPGVIADRYNDVLTLQALTQAMDADDLRSAVVDELVTQTGVANVVERVEPRIRELEALPAKDSGLLRGTKTETAFTLNGLKFAYQALGGQKTGAFLDQRENYAAAARHARGRALDVFCYEGGFALHLARVCESVTGVDSSLPALEAAERNQKLNEPAVREIEWLEANAFDLLKDYSTAGEQFDTIVLDPPAFARSKRTLETAIRGYKELNLRALKMLKSGGVLVTCSCSHHVSEADFLAMLAAAAADAHRNLRLIEKRGAAQDHPMLLSVPETAYLKCVVGTAL</sequence>
<keyword evidence="4" id="KW-0808">Transferase</keyword>
<keyword evidence="2" id="KW-0963">Cytoplasm</keyword>
<dbReference type="CDD" id="cd02440">
    <property type="entry name" value="AdoMet_MTases"/>
    <property type="match status" value="1"/>
</dbReference>
<dbReference type="Gene3D" id="2.30.130.10">
    <property type="entry name" value="PUA domain"/>
    <property type="match status" value="1"/>
</dbReference>
<dbReference type="InterPro" id="IPR036974">
    <property type="entry name" value="PUA_sf"/>
</dbReference>
<dbReference type="EMBL" id="JACPNR010000006">
    <property type="protein sequence ID" value="MBI2678252.1"/>
    <property type="molecule type" value="Genomic_DNA"/>
</dbReference>
<dbReference type="SUPFAM" id="SSF88697">
    <property type="entry name" value="PUA domain-like"/>
    <property type="match status" value="1"/>
</dbReference>
<evidence type="ECO:0000313" key="9">
    <source>
        <dbReference type="EMBL" id="MBI2678252.1"/>
    </source>
</evidence>
<dbReference type="Gene3D" id="3.30.750.80">
    <property type="entry name" value="RNA methyltransferase domain (HRMD) like"/>
    <property type="match status" value="1"/>
</dbReference>
<evidence type="ECO:0000256" key="6">
    <source>
        <dbReference type="ARBA" id="ARBA00038091"/>
    </source>
</evidence>
<evidence type="ECO:0000256" key="1">
    <source>
        <dbReference type="ARBA" id="ARBA00004496"/>
    </source>
</evidence>
<evidence type="ECO:0000256" key="5">
    <source>
        <dbReference type="ARBA" id="ARBA00022691"/>
    </source>
</evidence>
<protein>
    <submittedName>
        <fullName evidence="9">Class I SAM-dependent rRNA methyltransferase</fullName>
    </submittedName>
</protein>
<dbReference type="CDD" id="cd21153">
    <property type="entry name" value="PUA_RlmI"/>
    <property type="match status" value="1"/>
</dbReference>
<feature type="domain" description="S-adenosylmethionine-dependent methyltransferase" evidence="7">
    <location>
        <begin position="172"/>
        <end position="364"/>
    </location>
</feature>
<dbReference type="GO" id="GO:0008168">
    <property type="term" value="F:methyltransferase activity"/>
    <property type="evidence" value="ECO:0007669"/>
    <property type="project" value="UniProtKB-KW"/>
</dbReference>
<dbReference type="PANTHER" id="PTHR42873">
    <property type="entry name" value="RIBOSOMAL RNA LARGE SUBUNIT METHYLTRANSFERASE"/>
    <property type="match status" value="1"/>
</dbReference>
<evidence type="ECO:0000259" key="7">
    <source>
        <dbReference type="Pfam" id="PF10672"/>
    </source>
</evidence>
<dbReference type="SUPFAM" id="SSF53335">
    <property type="entry name" value="S-adenosyl-L-methionine-dependent methyltransferases"/>
    <property type="match status" value="1"/>
</dbReference>
<dbReference type="GO" id="GO:0005737">
    <property type="term" value="C:cytoplasm"/>
    <property type="evidence" value="ECO:0007669"/>
    <property type="project" value="UniProtKB-SubCell"/>
</dbReference>
<dbReference type="Pfam" id="PF10672">
    <property type="entry name" value="Methyltrans_SAM"/>
    <property type="match status" value="1"/>
</dbReference>
<dbReference type="PROSITE" id="PS50890">
    <property type="entry name" value="PUA"/>
    <property type="match status" value="1"/>
</dbReference>
<dbReference type="InterPro" id="IPR041532">
    <property type="entry name" value="RlmI-like_PUA"/>
</dbReference>
<evidence type="ECO:0000259" key="8">
    <source>
        <dbReference type="Pfam" id="PF17785"/>
    </source>
</evidence>
<dbReference type="CDD" id="cd11572">
    <property type="entry name" value="RlmI_M_like"/>
    <property type="match status" value="1"/>
</dbReference>
<dbReference type="Pfam" id="PF17785">
    <property type="entry name" value="PUA_3"/>
    <property type="match status" value="1"/>
</dbReference>
<comment type="subcellular location">
    <subcellularLocation>
        <location evidence="1">Cytoplasm</location>
    </subcellularLocation>
</comment>
<dbReference type="AlphaFoldDB" id="A0A932EPF5"/>
<dbReference type="GO" id="GO:0032259">
    <property type="term" value="P:methylation"/>
    <property type="evidence" value="ECO:0007669"/>
    <property type="project" value="UniProtKB-KW"/>
</dbReference>
<evidence type="ECO:0000256" key="4">
    <source>
        <dbReference type="ARBA" id="ARBA00022679"/>
    </source>
</evidence>
<dbReference type="InterPro" id="IPR019614">
    <property type="entry name" value="SAM-dep_methyl-trfase"/>
</dbReference>
<evidence type="ECO:0000313" key="10">
    <source>
        <dbReference type="Proteomes" id="UP000779809"/>
    </source>
</evidence>
<accession>A0A932EPF5</accession>
<keyword evidence="3 9" id="KW-0489">Methyltransferase</keyword>